<keyword evidence="2" id="KW-0732">Signal</keyword>
<feature type="region of interest" description="Disordered" evidence="1">
    <location>
        <begin position="37"/>
        <end position="59"/>
    </location>
</feature>
<reference evidence="3 4" key="2">
    <citation type="journal article" date="2013" name="Genome Biol. Evol.">
        <title>Genome sequencing of Giardia lamblia genotypes A2 and B isolates (DH and GS) and comparative analysis with the genomes of genotypes A1 and E (WB and Pig).</title>
        <authorList>
            <person name="Adam R.D."/>
            <person name="Dahlstrom E.W."/>
            <person name="Martens C.A."/>
            <person name="Bruno D.P."/>
            <person name="Barbian K.D."/>
            <person name="Ricklefs S.M."/>
            <person name="Hernandez M.M."/>
            <person name="Narla N.P."/>
            <person name="Patel R.B."/>
            <person name="Porcella S.F."/>
            <person name="Nash T.E."/>
        </authorList>
    </citation>
    <scope>NUCLEOTIDE SEQUENCE [LARGE SCALE GENOMIC DNA]</scope>
    <source>
        <strain evidence="3 4">GS</strain>
    </source>
</reference>
<evidence type="ECO:0008006" key="5">
    <source>
        <dbReference type="Google" id="ProtNLM"/>
    </source>
</evidence>
<evidence type="ECO:0000256" key="1">
    <source>
        <dbReference type="SAM" id="MobiDB-lite"/>
    </source>
</evidence>
<feature type="non-terminal residue" evidence="3">
    <location>
        <position position="1"/>
    </location>
</feature>
<dbReference type="AlphaFoldDB" id="V6TNW2"/>
<gene>
    <name evidence="3" type="ORF">GSB_155442</name>
</gene>
<proteinExistence type="predicted"/>
<comment type="caution">
    <text evidence="3">The sequence shown here is derived from an EMBL/GenBank/DDBJ whole genome shotgun (WGS) entry which is preliminary data.</text>
</comment>
<evidence type="ECO:0000313" key="3">
    <source>
        <dbReference type="EMBL" id="ESU40057.1"/>
    </source>
</evidence>
<dbReference type="EMBL" id="AHHH01000344">
    <property type="protein sequence ID" value="ESU40057.1"/>
    <property type="molecule type" value="Genomic_DNA"/>
</dbReference>
<feature type="signal peptide" evidence="2">
    <location>
        <begin position="1"/>
        <end position="17"/>
    </location>
</feature>
<evidence type="ECO:0000256" key="2">
    <source>
        <dbReference type="SAM" id="SignalP"/>
    </source>
</evidence>
<protein>
    <recommendedName>
        <fullName evidence="5">Secreted protein</fullName>
    </recommendedName>
</protein>
<name>V6TNW2_GIAIN</name>
<organism evidence="3 4">
    <name type="scientific">Giardia intestinalis</name>
    <name type="common">Giardia lamblia</name>
    <dbReference type="NCBI Taxonomy" id="5741"/>
    <lineage>
        <taxon>Eukaryota</taxon>
        <taxon>Metamonada</taxon>
        <taxon>Diplomonadida</taxon>
        <taxon>Hexamitidae</taxon>
        <taxon>Giardiinae</taxon>
        <taxon>Giardia</taxon>
    </lineage>
</organism>
<feature type="chain" id="PRO_5004751815" description="Secreted protein" evidence="2">
    <location>
        <begin position="18"/>
        <end position="146"/>
    </location>
</feature>
<feature type="compositionally biased region" description="Basic and acidic residues" evidence="1">
    <location>
        <begin position="131"/>
        <end position="140"/>
    </location>
</feature>
<feature type="region of interest" description="Disordered" evidence="1">
    <location>
        <begin position="80"/>
        <end position="146"/>
    </location>
</feature>
<evidence type="ECO:0000313" key="4">
    <source>
        <dbReference type="Proteomes" id="UP000018040"/>
    </source>
</evidence>
<accession>V6TNW2</accession>
<dbReference type="Proteomes" id="UP000018040">
    <property type="component" value="Unassembled WGS sequence"/>
</dbReference>
<reference evidence="4" key="1">
    <citation type="submission" date="2012-02" db="EMBL/GenBank/DDBJ databases">
        <title>Genome sequencing of Giardia lamblia Genotypes A2 and B isolates (DH and GS) and comparative analysis with the genomes of Genotypes A1 and E (WB and Pig).</title>
        <authorList>
            <person name="Adam R."/>
            <person name="Dahlstrom E."/>
            <person name="Martens C."/>
            <person name="Bruno D."/>
            <person name="Barbian K."/>
            <person name="Porcella S.F."/>
            <person name="Nash T."/>
        </authorList>
    </citation>
    <scope>NUCLEOTIDE SEQUENCE</scope>
    <source>
        <strain evidence="4">GS</strain>
    </source>
</reference>
<sequence>VRAAVLLATVMIPSTHRLRCCLLLACSQAQTRLGGEPLTLGHRGRHSYGSQGRAAGRGKADTRAMLLRPASNHRILLCSPNTAPPRGPARRFQQHSQAHMTPVYPCKVPTTRGDSGAPTGQRGTRGGTHTGADRASRRPETMVSPM</sequence>